<accession>A0A1X7IKK1</accession>
<dbReference type="PANTHER" id="PTHR31302:SF20">
    <property type="entry name" value="CONSERVED PROTEIN"/>
    <property type="match status" value="1"/>
</dbReference>
<dbReference type="EMBL" id="FXAR01000002">
    <property type="protein sequence ID" value="SMG15285.1"/>
    <property type="molecule type" value="Genomic_DNA"/>
</dbReference>
<evidence type="ECO:0000313" key="2">
    <source>
        <dbReference type="EMBL" id="SMG15285.1"/>
    </source>
</evidence>
<keyword evidence="3" id="KW-1185">Reference proteome</keyword>
<dbReference type="STRING" id="1610489.SAMN06295981_0731"/>
<dbReference type="Proteomes" id="UP000193309">
    <property type="component" value="Unassembled WGS sequence"/>
</dbReference>
<protein>
    <submittedName>
        <fullName evidence="2">Predicted phosphohydrolase, MPP superfamily</fullName>
    </submittedName>
</protein>
<reference evidence="3" key="1">
    <citation type="submission" date="2017-04" db="EMBL/GenBank/DDBJ databases">
        <authorList>
            <person name="Varghese N."/>
            <person name="Submissions S."/>
        </authorList>
    </citation>
    <scope>NUCLEOTIDE SEQUENCE [LARGE SCALE GENOMIC DNA]</scope>
    <source>
        <strain evidence="3">VDS</strain>
    </source>
</reference>
<dbReference type="SUPFAM" id="SSF56300">
    <property type="entry name" value="Metallo-dependent phosphatases"/>
    <property type="match status" value="1"/>
</dbReference>
<dbReference type="PANTHER" id="PTHR31302">
    <property type="entry name" value="TRANSMEMBRANE PROTEIN WITH METALLOPHOSPHOESTERASE DOMAIN-RELATED"/>
    <property type="match status" value="1"/>
</dbReference>
<dbReference type="Pfam" id="PF00149">
    <property type="entry name" value="Metallophos"/>
    <property type="match status" value="1"/>
</dbReference>
<dbReference type="GO" id="GO:0008758">
    <property type="term" value="F:UDP-2,3-diacylglucosamine hydrolase activity"/>
    <property type="evidence" value="ECO:0007669"/>
    <property type="project" value="TreeGrafter"/>
</dbReference>
<dbReference type="InterPro" id="IPR004843">
    <property type="entry name" value="Calcineurin-like_PHP"/>
</dbReference>
<keyword evidence="2" id="KW-0378">Hydrolase</keyword>
<dbReference type="GO" id="GO:0016020">
    <property type="term" value="C:membrane"/>
    <property type="evidence" value="ECO:0007669"/>
    <property type="project" value="GOC"/>
</dbReference>
<gene>
    <name evidence="2" type="ORF">SAMN06295981_0731</name>
</gene>
<name>A0A1X7IKK1_9CORY</name>
<evidence type="ECO:0000259" key="1">
    <source>
        <dbReference type="Pfam" id="PF00149"/>
    </source>
</evidence>
<dbReference type="AlphaFoldDB" id="A0A1X7IKK1"/>
<evidence type="ECO:0000313" key="3">
    <source>
        <dbReference type="Proteomes" id="UP000193309"/>
    </source>
</evidence>
<dbReference type="GO" id="GO:0009245">
    <property type="term" value="P:lipid A biosynthetic process"/>
    <property type="evidence" value="ECO:0007669"/>
    <property type="project" value="TreeGrafter"/>
</dbReference>
<feature type="domain" description="Calcineurin-like phosphoesterase" evidence="1">
    <location>
        <begin position="57"/>
        <end position="240"/>
    </location>
</feature>
<organism evidence="2 3">
    <name type="scientific">Corynebacterium pollutisoli</name>
    <dbReference type="NCBI Taxonomy" id="1610489"/>
    <lineage>
        <taxon>Bacteria</taxon>
        <taxon>Bacillati</taxon>
        <taxon>Actinomycetota</taxon>
        <taxon>Actinomycetes</taxon>
        <taxon>Mycobacteriales</taxon>
        <taxon>Corynebacteriaceae</taxon>
        <taxon>Corynebacterium</taxon>
    </lineage>
</organism>
<proteinExistence type="predicted"/>
<sequence length="305" mass="33801">MVRVKKTIYSLISAVGAAALAGVGLAAWGNTELRRFELKDVTVPLLPPGTLRGRDEFRLLHISDLHMIPGQSTKEAWVSALDSLNPDLVVNTGDNLSDERAVPDVLRALGPLLNRPGMFVFGTNDYWAPQLPNPFKYLFGIRRIPSYIDLPWRDMRAAFIERGWQDATHQRLEFQVGPVRIAAAGVDDPHHELDDYSLIDGPPNPDADLSLALLHSPEPRVLSEFERDGYQLSLSGHTHGGQLCLPGSRALVTNCGIDRERVQGLHDFGRMKMHVSNGLGTSKFVPLRLFCRPSATLLRITETES</sequence>
<dbReference type="InterPro" id="IPR051158">
    <property type="entry name" value="Metallophosphoesterase_sf"/>
</dbReference>
<dbReference type="Gene3D" id="3.60.21.10">
    <property type="match status" value="1"/>
</dbReference>
<dbReference type="InterPro" id="IPR029052">
    <property type="entry name" value="Metallo-depent_PP-like"/>
</dbReference>